<keyword evidence="6 15" id="KW-0349">Heme</keyword>
<evidence type="ECO:0000259" key="18">
    <source>
        <dbReference type="PROSITE" id="PS52012"/>
    </source>
</evidence>
<evidence type="ECO:0000256" key="15">
    <source>
        <dbReference type="PROSITE-ProRule" id="PRU01356"/>
    </source>
</evidence>
<accession>A0ABR4L525</accession>
<evidence type="ECO:0000256" key="16">
    <source>
        <dbReference type="SAM" id="MobiDB-lite"/>
    </source>
</evidence>
<evidence type="ECO:0000256" key="3">
    <source>
        <dbReference type="ARBA" id="ARBA00010031"/>
    </source>
</evidence>
<dbReference type="SMART" id="SM00747">
    <property type="entry name" value="CFEM"/>
    <property type="match status" value="1"/>
</dbReference>
<feature type="chain" id="PRO_5047129437" description="CFEM domain-containing protein" evidence="17">
    <location>
        <begin position="20"/>
        <end position="160"/>
    </location>
</feature>
<evidence type="ECO:0000256" key="5">
    <source>
        <dbReference type="ARBA" id="ARBA00022525"/>
    </source>
</evidence>
<keyword evidence="12 15" id="KW-1015">Disulfide bond</keyword>
<comment type="caution">
    <text evidence="19">The sequence shown here is derived from an EMBL/GenBank/DDBJ whole genome shotgun (WGS) entry which is preliminary data.</text>
</comment>
<keyword evidence="11" id="KW-0472">Membrane</keyword>
<keyword evidence="5" id="KW-0964">Secreted</keyword>
<dbReference type="PANTHER" id="PTHR37928:SF1">
    <property type="entry name" value="CFEM DOMAIN PROTEIN (AFU_ORTHOLOGUE AFUA_6G14090)"/>
    <property type="match status" value="1"/>
</dbReference>
<keyword evidence="4" id="KW-1003">Cell membrane</keyword>
<evidence type="ECO:0000256" key="10">
    <source>
        <dbReference type="ARBA" id="ARBA00023004"/>
    </source>
</evidence>
<comment type="caution">
    <text evidence="15">Lacks conserved residue(s) required for the propagation of feature annotation.</text>
</comment>
<feature type="signal peptide" evidence="17">
    <location>
        <begin position="1"/>
        <end position="19"/>
    </location>
</feature>
<comment type="similarity">
    <text evidence="3">Belongs to the RBT5 family.</text>
</comment>
<feature type="domain" description="CFEM" evidence="18">
    <location>
        <begin position="1"/>
        <end position="112"/>
    </location>
</feature>
<evidence type="ECO:0000256" key="14">
    <source>
        <dbReference type="ARBA" id="ARBA00023288"/>
    </source>
</evidence>
<feature type="disulfide bond" evidence="15">
    <location>
        <begin position="52"/>
        <end position="85"/>
    </location>
</feature>
<keyword evidence="7" id="KW-0336">GPI-anchor</keyword>
<gene>
    <name evidence="19" type="ORF">BJY01DRAFT_1483</name>
</gene>
<evidence type="ECO:0000256" key="13">
    <source>
        <dbReference type="ARBA" id="ARBA00023180"/>
    </source>
</evidence>
<evidence type="ECO:0000256" key="4">
    <source>
        <dbReference type="ARBA" id="ARBA00022475"/>
    </source>
</evidence>
<proteinExistence type="inferred from homology"/>
<evidence type="ECO:0000256" key="1">
    <source>
        <dbReference type="ARBA" id="ARBA00004609"/>
    </source>
</evidence>
<feature type="disulfide bond" evidence="15">
    <location>
        <begin position="43"/>
        <end position="50"/>
    </location>
</feature>
<reference evidence="19 20" key="1">
    <citation type="submission" date="2024-07" db="EMBL/GenBank/DDBJ databases">
        <title>Section-level genome sequencing and comparative genomics of Aspergillus sections Usti and Cavernicolus.</title>
        <authorList>
            <consortium name="Lawrence Berkeley National Laboratory"/>
            <person name="Nybo J.L."/>
            <person name="Vesth T.C."/>
            <person name="Theobald S."/>
            <person name="Frisvad J.C."/>
            <person name="Larsen T.O."/>
            <person name="Kjaerboelling I."/>
            <person name="Rothschild-Mancinelli K."/>
            <person name="Lyhne E.K."/>
            <person name="Kogle M.E."/>
            <person name="Barry K."/>
            <person name="Clum A."/>
            <person name="Na H."/>
            <person name="Ledsgaard L."/>
            <person name="Lin J."/>
            <person name="Lipzen A."/>
            <person name="Kuo A."/>
            <person name="Riley R."/>
            <person name="Mondo S."/>
            <person name="Labutti K."/>
            <person name="Haridas S."/>
            <person name="Pangalinan J."/>
            <person name="Salamov A.A."/>
            <person name="Simmons B.A."/>
            <person name="Magnuson J.K."/>
            <person name="Chen J."/>
            <person name="Drula E."/>
            <person name="Henrissat B."/>
            <person name="Wiebenga A."/>
            <person name="Lubbers R.J."/>
            <person name="Gomes A.C."/>
            <person name="Makela M.R."/>
            <person name="Stajich J."/>
            <person name="Grigoriev I.V."/>
            <person name="Mortensen U.H."/>
            <person name="De Vries R.P."/>
            <person name="Baker S.E."/>
            <person name="Andersen M.R."/>
        </authorList>
    </citation>
    <scope>NUCLEOTIDE SEQUENCE [LARGE SCALE GENOMIC DNA]</scope>
    <source>
        <strain evidence="19 20">CBS 123904</strain>
    </source>
</reference>
<keyword evidence="9 17" id="KW-0732">Signal</keyword>
<evidence type="ECO:0000256" key="9">
    <source>
        <dbReference type="ARBA" id="ARBA00022729"/>
    </source>
</evidence>
<keyword evidence="13" id="KW-0325">Glycoprotein</keyword>
<evidence type="ECO:0000256" key="7">
    <source>
        <dbReference type="ARBA" id="ARBA00022622"/>
    </source>
</evidence>
<evidence type="ECO:0000313" key="19">
    <source>
        <dbReference type="EMBL" id="KAL2858598.1"/>
    </source>
</evidence>
<keyword evidence="8 15" id="KW-0479">Metal-binding</keyword>
<evidence type="ECO:0000256" key="12">
    <source>
        <dbReference type="ARBA" id="ARBA00023157"/>
    </source>
</evidence>
<evidence type="ECO:0000256" key="11">
    <source>
        <dbReference type="ARBA" id="ARBA00023136"/>
    </source>
</evidence>
<feature type="binding site" description="axial binding residue" evidence="15">
    <location>
        <position position="47"/>
    </location>
    <ligand>
        <name>heme</name>
        <dbReference type="ChEBI" id="CHEBI:30413"/>
    </ligand>
    <ligandPart>
        <name>Fe</name>
        <dbReference type="ChEBI" id="CHEBI:18248"/>
    </ligandPart>
</feature>
<evidence type="ECO:0000313" key="20">
    <source>
        <dbReference type="Proteomes" id="UP001610446"/>
    </source>
</evidence>
<feature type="compositionally biased region" description="Low complexity" evidence="16">
    <location>
        <begin position="96"/>
        <end position="121"/>
    </location>
</feature>
<keyword evidence="20" id="KW-1185">Reference proteome</keyword>
<comment type="subcellular location">
    <subcellularLocation>
        <location evidence="1">Cell membrane</location>
        <topology evidence="1">Lipid-anchor</topology>
        <topology evidence="1">GPI-anchor</topology>
    </subcellularLocation>
    <subcellularLocation>
        <location evidence="2">Secreted</location>
    </subcellularLocation>
</comment>
<sequence>MKPFTLPMALLATVGAARAQLGVSNCANMCLGNMLALAGELGCDDGDLECLCETPDYSYGIRDCTTEACPDDDASAVLQVALGQCPGSSGGDVTNTPGPETTSSSESAASTTITGSDGSTTVVPVTTITGSDGSTTVVPVTTSAASTTITGSDGSTTVLW</sequence>
<dbReference type="PROSITE" id="PS52012">
    <property type="entry name" value="CFEM"/>
    <property type="match status" value="1"/>
</dbReference>
<keyword evidence="14" id="KW-0449">Lipoprotein</keyword>
<dbReference type="Pfam" id="PF05730">
    <property type="entry name" value="CFEM"/>
    <property type="match status" value="1"/>
</dbReference>
<keyword evidence="10 15" id="KW-0408">Iron</keyword>
<evidence type="ECO:0000256" key="2">
    <source>
        <dbReference type="ARBA" id="ARBA00004613"/>
    </source>
</evidence>
<dbReference type="InterPro" id="IPR051735">
    <property type="entry name" value="CFEM_domain"/>
</dbReference>
<dbReference type="InterPro" id="IPR008427">
    <property type="entry name" value="Extracellular_membr_CFEM_dom"/>
</dbReference>
<evidence type="ECO:0000256" key="17">
    <source>
        <dbReference type="SAM" id="SignalP"/>
    </source>
</evidence>
<dbReference type="EMBL" id="JBFXLU010000001">
    <property type="protein sequence ID" value="KAL2858598.1"/>
    <property type="molecule type" value="Genomic_DNA"/>
</dbReference>
<protein>
    <recommendedName>
        <fullName evidence="18">CFEM domain-containing protein</fullName>
    </recommendedName>
</protein>
<evidence type="ECO:0000256" key="6">
    <source>
        <dbReference type="ARBA" id="ARBA00022617"/>
    </source>
</evidence>
<feature type="region of interest" description="Disordered" evidence="16">
    <location>
        <begin position="88"/>
        <end position="121"/>
    </location>
</feature>
<dbReference type="Proteomes" id="UP001610446">
    <property type="component" value="Unassembled WGS sequence"/>
</dbReference>
<evidence type="ECO:0000256" key="8">
    <source>
        <dbReference type="ARBA" id="ARBA00022723"/>
    </source>
</evidence>
<dbReference type="PANTHER" id="PTHR37928">
    <property type="entry name" value="CFEM DOMAIN PROTEIN (AFU_ORTHOLOGUE AFUA_6G14090)"/>
    <property type="match status" value="1"/>
</dbReference>
<organism evidence="19 20">
    <name type="scientific">Aspergillus pseudoustus</name>
    <dbReference type="NCBI Taxonomy" id="1810923"/>
    <lineage>
        <taxon>Eukaryota</taxon>
        <taxon>Fungi</taxon>
        <taxon>Dikarya</taxon>
        <taxon>Ascomycota</taxon>
        <taxon>Pezizomycotina</taxon>
        <taxon>Eurotiomycetes</taxon>
        <taxon>Eurotiomycetidae</taxon>
        <taxon>Eurotiales</taxon>
        <taxon>Aspergillaceae</taxon>
        <taxon>Aspergillus</taxon>
        <taxon>Aspergillus subgen. Nidulantes</taxon>
    </lineage>
</organism>
<name>A0ABR4L525_9EURO</name>